<dbReference type="SUPFAM" id="SSF88713">
    <property type="entry name" value="Glycoside hydrolase/deacetylase"/>
    <property type="match status" value="1"/>
</dbReference>
<evidence type="ECO:0000259" key="3">
    <source>
        <dbReference type="Pfam" id="PF01522"/>
    </source>
</evidence>
<dbReference type="KEGG" id="gba:J421_3016"/>
<evidence type="ECO:0000256" key="1">
    <source>
        <dbReference type="ARBA" id="ARBA00004613"/>
    </source>
</evidence>
<dbReference type="GO" id="GO:0005975">
    <property type="term" value="P:carbohydrate metabolic process"/>
    <property type="evidence" value="ECO:0007669"/>
    <property type="project" value="InterPro"/>
</dbReference>
<name>W0RM86_9BACT</name>
<dbReference type="PANTHER" id="PTHR34216:SF3">
    <property type="entry name" value="POLY-BETA-1,6-N-ACETYL-D-GLUCOSAMINE N-DEACETYLASE"/>
    <property type="match status" value="1"/>
</dbReference>
<dbReference type="RefSeq" id="WP_025412023.1">
    <property type="nucleotide sequence ID" value="NZ_CP007128.1"/>
</dbReference>
<dbReference type="AlphaFoldDB" id="W0RM86"/>
<dbReference type="PATRIC" id="fig|861299.3.peg.3069"/>
<dbReference type="InterPro" id="IPR051398">
    <property type="entry name" value="Polysacch_Deacetylase"/>
</dbReference>
<organism evidence="4 5">
    <name type="scientific">Gemmatirosa kalamazoonensis</name>
    <dbReference type="NCBI Taxonomy" id="861299"/>
    <lineage>
        <taxon>Bacteria</taxon>
        <taxon>Pseudomonadati</taxon>
        <taxon>Gemmatimonadota</taxon>
        <taxon>Gemmatimonadia</taxon>
        <taxon>Gemmatimonadales</taxon>
        <taxon>Gemmatimonadaceae</taxon>
        <taxon>Gemmatirosa</taxon>
    </lineage>
</organism>
<keyword evidence="5" id="KW-1185">Reference proteome</keyword>
<dbReference type="HOGENOM" id="CLU_905919_0_0_0"/>
<keyword evidence="2" id="KW-0732">Signal</keyword>
<protein>
    <submittedName>
        <fullName evidence="4">Polysaccharide deacetylase</fullName>
    </submittedName>
</protein>
<dbReference type="GO" id="GO:0005576">
    <property type="term" value="C:extracellular region"/>
    <property type="evidence" value="ECO:0007669"/>
    <property type="project" value="UniProtKB-SubCell"/>
</dbReference>
<feature type="domain" description="NodB homology" evidence="3">
    <location>
        <begin position="62"/>
        <end position="238"/>
    </location>
</feature>
<accession>W0RM86</accession>
<dbReference type="OrthoDB" id="9782872at2"/>
<dbReference type="STRING" id="861299.J421_3016"/>
<evidence type="ECO:0000256" key="2">
    <source>
        <dbReference type="ARBA" id="ARBA00022729"/>
    </source>
</evidence>
<evidence type="ECO:0000313" key="5">
    <source>
        <dbReference type="Proteomes" id="UP000019151"/>
    </source>
</evidence>
<dbReference type="eggNOG" id="COG0726">
    <property type="taxonomic scope" value="Bacteria"/>
</dbReference>
<dbReference type="InParanoid" id="W0RM86"/>
<dbReference type="InterPro" id="IPR011330">
    <property type="entry name" value="Glyco_hydro/deAcase_b/a-brl"/>
</dbReference>
<dbReference type="EMBL" id="CP007128">
    <property type="protein sequence ID" value="AHG90553.1"/>
    <property type="molecule type" value="Genomic_DNA"/>
</dbReference>
<dbReference type="PANTHER" id="PTHR34216">
    <property type="match status" value="1"/>
</dbReference>
<proteinExistence type="predicted"/>
<dbReference type="GO" id="GO:0016810">
    <property type="term" value="F:hydrolase activity, acting on carbon-nitrogen (but not peptide) bonds"/>
    <property type="evidence" value="ECO:0007669"/>
    <property type="project" value="InterPro"/>
</dbReference>
<dbReference type="InterPro" id="IPR002509">
    <property type="entry name" value="NODB_dom"/>
</dbReference>
<dbReference type="Proteomes" id="UP000019151">
    <property type="component" value="Chromosome"/>
</dbReference>
<dbReference type="Gene3D" id="3.20.20.370">
    <property type="entry name" value="Glycoside hydrolase/deacetylase"/>
    <property type="match status" value="1"/>
</dbReference>
<comment type="subcellular location">
    <subcellularLocation>
        <location evidence="1">Secreted</location>
    </subcellularLocation>
</comment>
<reference evidence="4 5" key="1">
    <citation type="journal article" date="2014" name="Genome Announc.">
        <title>Genome Sequence and Methylome of Soil Bacterium Gemmatirosa kalamazoonensis KBS708T, a Member of the Rarely Cultivated Gemmatimonadetes Phylum.</title>
        <authorList>
            <person name="Debruyn J.M."/>
            <person name="Radosevich M."/>
            <person name="Wommack K.E."/>
            <person name="Polson S.W."/>
            <person name="Hauser L.J."/>
            <person name="Fawaz M.N."/>
            <person name="Korlach J."/>
            <person name="Tsai Y.C."/>
        </authorList>
    </citation>
    <scope>NUCLEOTIDE SEQUENCE [LARGE SCALE GENOMIC DNA]</scope>
    <source>
        <strain evidence="4 5">KBS708</strain>
    </source>
</reference>
<sequence length="297" mass="33065">MKPGWYVLGFHEVSWEENPYLSGLPLTCPPDAFAKCVASLARVATLASVAEGHERWRAGALDRAYVSFWFDDGYVGVRRYAAPILARHGVSGALSVNSRFTSRTEMFWRAKLSYLSYRDGMRFVRSRLRARGHDAAEPVRHATLDLFSPELVADVDTVYRRFTSDADRADAFRIFDDWDGVRALASSGWTIANHTAAHYPVLEPTALPLLCDQFAECERELEAQLGVPSAYWVAPFDRKPHRAPAFQATFDACAGGRTLVLVGNAVNRDFRPGKPIERIGPPPDLASLPDLLARLPD</sequence>
<dbReference type="Pfam" id="PF01522">
    <property type="entry name" value="Polysacc_deac_1"/>
    <property type="match status" value="1"/>
</dbReference>
<evidence type="ECO:0000313" key="4">
    <source>
        <dbReference type="EMBL" id="AHG90553.1"/>
    </source>
</evidence>
<gene>
    <name evidence="4" type="ORF">J421_3016</name>
</gene>